<dbReference type="Proteomes" id="UP000887579">
    <property type="component" value="Unplaced"/>
</dbReference>
<accession>A0AC34G372</accession>
<organism evidence="1 2">
    <name type="scientific">Panagrolaimus sp. ES5</name>
    <dbReference type="NCBI Taxonomy" id="591445"/>
    <lineage>
        <taxon>Eukaryota</taxon>
        <taxon>Metazoa</taxon>
        <taxon>Ecdysozoa</taxon>
        <taxon>Nematoda</taxon>
        <taxon>Chromadorea</taxon>
        <taxon>Rhabditida</taxon>
        <taxon>Tylenchina</taxon>
        <taxon>Panagrolaimomorpha</taxon>
        <taxon>Panagrolaimoidea</taxon>
        <taxon>Panagrolaimidae</taxon>
        <taxon>Panagrolaimus</taxon>
    </lineage>
</organism>
<protein>
    <submittedName>
        <fullName evidence="2">Uncharacterized protein</fullName>
    </submittedName>
</protein>
<sequence length="79" mass="9429">MTPTKAFQSLRDFFKESEIEPFAENLDHDDFSPKSLALMSITELQENFMLDEETAKKIYQDLEQFRQKFIKKQPIKKPK</sequence>
<dbReference type="WBParaSite" id="ES5_v2.g24144.t1">
    <property type="protein sequence ID" value="ES5_v2.g24144.t1"/>
    <property type="gene ID" value="ES5_v2.g24144"/>
</dbReference>
<proteinExistence type="predicted"/>
<reference evidence="2" key="1">
    <citation type="submission" date="2022-11" db="UniProtKB">
        <authorList>
            <consortium name="WormBaseParasite"/>
        </authorList>
    </citation>
    <scope>IDENTIFICATION</scope>
</reference>
<evidence type="ECO:0000313" key="2">
    <source>
        <dbReference type="WBParaSite" id="ES5_v2.g24144.t1"/>
    </source>
</evidence>
<name>A0AC34G372_9BILA</name>
<evidence type="ECO:0000313" key="1">
    <source>
        <dbReference type="Proteomes" id="UP000887579"/>
    </source>
</evidence>